<feature type="signal peptide" evidence="1">
    <location>
        <begin position="1"/>
        <end position="21"/>
    </location>
</feature>
<evidence type="ECO:0000313" key="2">
    <source>
        <dbReference type="EMBL" id="KAF2895386.1"/>
    </source>
</evidence>
<accession>A0A8K0D1G8</accession>
<reference evidence="2" key="1">
    <citation type="submission" date="2019-08" db="EMBL/GenBank/DDBJ databases">
        <title>The genome of the North American firefly Photinus pyralis.</title>
        <authorList>
            <consortium name="Photinus pyralis genome working group"/>
            <person name="Fallon T.R."/>
            <person name="Sander Lower S.E."/>
            <person name="Weng J.-K."/>
        </authorList>
    </citation>
    <scope>NUCLEOTIDE SEQUENCE</scope>
    <source>
        <strain evidence="2">TRF0915ILg1</strain>
        <tissue evidence="2">Whole body</tissue>
    </source>
</reference>
<keyword evidence="1" id="KW-0732">Signal</keyword>
<name>A0A8K0D1G8_IGNLU</name>
<sequence length="133" mass="15187">MGCTIGGLSLVLILFCNFVQNYILLAPFHKDHPDECSLEKVVLDPPLPELELDSIKPGQVIGAEYHKNKNYCNKLSCSLWENKKGKGYRLENLGCAVITKRPGNCSAYTRQDNRLPWPECCYYHICPRVREEL</sequence>
<evidence type="ECO:0000256" key="1">
    <source>
        <dbReference type="SAM" id="SignalP"/>
    </source>
</evidence>
<gene>
    <name evidence="2" type="ORF">ILUMI_10790</name>
</gene>
<dbReference type="EMBL" id="VTPC01005974">
    <property type="protein sequence ID" value="KAF2895386.1"/>
    <property type="molecule type" value="Genomic_DNA"/>
</dbReference>
<feature type="chain" id="PRO_5035454883" description="Single domain-containing protein" evidence="1">
    <location>
        <begin position="22"/>
        <end position="133"/>
    </location>
</feature>
<dbReference type="AlphaFoldDB" id="A0A8K0D1G8"/>
<organism evidence="2 3">
    <name type="scientific">Ignelater luminosus</name>
    <name type="common">Cucubano</name>
    <name type="synonym">Pyrophorus luminosus</name>
    <dbReference type="NCBI Taxonomy" id="2038154"/>
    <lineage>
        <taxon>Eukaryota</taxon>
        <taxon>Metazoa</taxon>
        <taxon>Ecdysozoa</taxon>
        <taxon>Arthropoda</taxon>
        <taxon>Hexapoda</taxon>
        <taxon>Insecta</taxon>
        <taxon>Pterygota</taxon>
        <taxon>Neoptera</taxon>
        <taxon>Endopterygota</taxon>
        <taxon>Coleoptera</taxon>
        <taxon>Polyphaga</taxon>
        <taxon>Elateriformia</taxon>
        <taxon>Elateroidea</taxon>
        <taxon>Elateridae</taxon>
        <taxon>Agrypninae</taxon>
        <taxon>Pyrophorini</taxon>
        <taxon>Ignelater</taxon>
    </lineage>
</organism>
<comment type="caution">
    <text evidence="2">The sequence shown here is derived from an EMBL/GenBank/DDBJ whole genome shotgun (WGS) entry which is preliminary data.</text>
</comment>
<dbReference type="Proteomes" id="UP000801492">
    <property type="component" value="Unassembled WGS sequence"/>
</dbReference>
<proteinExistence type="predicted"/>
<evidence type="ECO:0000313" key="3">
    <source>
        <dbReference type="Proteomes" id="UP000801492"/>
    </source>
</evidence>
<dbReference type="OrthoDB" id="6738396at2759"/>
<evidence type="ECO:0008006" key="4">
    <source>
        <dbReference type="Google" id="ProtNLM"/>
    </source>
</evidence>
<protein>
    <recommendedName>
        <fullName evidence="4">Single domain-containing protein</fullName>
    </recommendedName>
</protein>
<keyword evidence="3" id="KW-1185">Reference proteome</keyword>